<reference evidence="1 2" key="1">
    <citation type="submission" date="2020-03" db="EMBL/GenBank/DDBJ databases">
        <title>Genomic Encyclopedia of Type Strains, Phase IV (KMG-IV): sequencing the most valuable type-strain genomes for metagenomic binning, comparative biology and taxonomic classification.</title>
        <authorList>
            <person name="Goeker M."/>
        </authorList>
    </citation>
    <scope>NUCLEOTIDE SEQUENCE [LARGE SCALE GENOMIC DNA]</scope>
    <source>
        <strain evidence="1 2">DSM 25229</strain>
    </source>
</reference>
<gene>
    <name evidence="1" type="ORF">GGR90_003192</name>
</gene>
<comment type="caution">
    <text evidence="1">The sequence shown here is derived from an EMBL/GenBank/DDBJ whole genome shotgun (WGS) entry which is preliminary data.</text>
</comment>
<protein>
    <submittedName>
        <fullName evidence="1">Uncharacterized protein</fullName>
    </submittedName>
</protein>
<evidence type="ECO:0000313" key="1">
    <source>
        <dbReference type="EMBL" id="NJB90990.1"/>
    </source>
</evidence>
<dbReference type="EMBL" id="JAATIT010000004">
    <property type="protein sequence ID" value="NJB90990.1"/>
    <property type="molecule type" value="Genomic_DNA"/>
</dbReference>
<keyword evidence="2" id="KW-1185">Reference proteome</keyword>
<sequence>MRHASVFAVSLAMLFPVGAVLAATPKAARVK</sequence>
<organism evidence="1 2">
    <name type="scientific">Sphingopyxis italica</name>
    <dbReference type="NCBI Taxonomy" id="1129133"/>
    <lineage>
        <taxon>Bacteria</taxon>
        <taxon>Pseudomonadati</taxon>
        <taxon>Pseudomonadota</taxon>
        <taxon>Alphaproteobacteria</taxon>
        <taxon>Sphingomonadales</taxon>
        <taxon>Sphingomonadaceae</taxon>
        <taxon>Sphingopyxis</taxon>
    </lineage>
</organism>
<dbReference type="AlphaFoldDB" id="A0A7X5XTH4"/>
<dbReference type="Proteomes" id="UP000535078">
    <property type="component" value="Unassembled WGS sequence"/>
</dbReference>
<name>A0A7X5XTH4_9SPHN</name>
<evidence type="ECO:0000313" key="2">
    <source>
        <dbReference type="Proteomes" id="UP000535078"/>
    </source>
</evidence>
<accession>A0A7X5XTH4</accession>
<proteinExistence type="predicted"/>